<dbReference type="GO" id="GO:0016758">
    <property type="term" value="F:hexosyltransferase activity"/>
    <property type="evidence" value="ECO:0007669"/>
    <property type="project" value="TreeGrafter"/>
</dbReference>
<dbReference type="InterPro" id="IPR050194">
    <property type="entry name" value="Glycosyltransferase_grp1"/>
</dbReference>
<dbReference type="EMBL" id="SDPV01000001">
    <property type="protein sequence ID" value="RXZ65771.1"/>
    <property type="molecule type" value="Genomic_DNA"/>
</dbReference>
<organism evidence="1 2">
    <name type="scientific">Pelagerythrobacter rhizovicinus</name>
    <dbReference type="NCBI Taxonomy" id="2268576"/>
    <lineage>
        <taxon>Bacteria</taxon>
        <taxon>Pseudomonadati</taxon>
        <taxon>Pseudomonadota</taxon>
        <taxon>Alphaproteobacteria</taxon>
        <taxon>Sphingomonadales</taxon>
        <taxon>Erythrobacteraceae</taxon>
        <taxon>Pelagerythrobacter</taxon>
    </lineage>
</organism>
<dbReference type="Pfam" id="PF13692">
    <property type="entry name" value="Glyco_trans_1_4"/>
    <property type="match status" value="1"/>
</dbReference>
<keyword evidence="1" id="KW-0808">Transferase</keyword>
<protein>
    <submittedName>
        <fullName evidence="1">TIGR03087 family PEP-CTERM/XrtA system glycosyltransferase</fullName>
    </submittedName>
</protein>
<dbReference type="PANTHER" id="PTHR45947">
    <property type="entry name" value="SULFOQUINOVOSYL TRANSFERASE SQD2"/>
    <property type="match status" value="1"/>
</dbReference>
<dbReference type="NCBIfam" id="TIGR03087">
    <property type="entry name" value="stp1"/>
    <property type="match status" value="1"/>
</dbReference>
<dbReference type="OrthoDB" id="9807209at2"/>
<dbReference type="CDD" id="cd03801">
    <property type="entry name" value="GT4_PimA-like"/>
    <property type="match status" value="1"/>
</dbReference>
<evidence type="ECO:0000313" key="1">
    <source>
        <dbReference type="EMBL" id="RXZ65771.1"/>
    </source>
</evidence>
<proteinExistence type="predicted"/>
<gene>
    <name evidence="1" type="ORF">ETX26_03290</name>
</gene>
<name>A0A4Q2KR32_9SPHN</name>
<dbReference type="InterPro" id="IPR017521">
    <property type="entry name" value="Sugar_tfrase_PEP-CTERM_Stp1"/>
</dbReference>
<dbReference type="SUPFAM" id="SSF53756">
    <property type="entry name" value="UDP-Glycosyltransferase/glycogen phosphorylase"/>
    <property type="match status" value="1"/>
</dbReference>
<dbReference type="Gene3D" id="3.40.50.2000">
    <property type="entry name" value="Glycogen Phosphorylase B"/>
    <property type="match status" value="1"/>
</dbReference>
<keyword evidence="2" id="KW-1185">Reference proteome</keyword>
<accession>A0A4Q2KR32</accession>
<dbReference type="Proteomes" id="UP000293623">
    <property type="component" value="Unassembled WGS sequence"/>
</dbReference>
<reference evidence="1 2" key="1">
    <citation type="submission" date="2019-01" db="EMBL/GenBank/DDBJ databases">
        <title>Altererythrobacter rhizovicinus sp. nov., isolated from the rhizosphere soil of Haloxylon ammodendron.</title>
        <authorList>
            <person name="Li H.-P."/>
            <person name="Gou J.-Y."/>
            <person name="Yao D."/>
            <person name="Han Q.-Q."/>
            <person name="Shao K.-Z."/>
            <person name="Zhao Q."/>
            <person name="Zhang J.-L."/>
        </authorList>
    </citation>
    <scope>NUCLEOTIDE SEQUENCE [LARGE SCALE GENOMIC DNA]</scope>
    <source>
        <strain evidence="1 2">AY-3R</strain>
    </source>
</reference>
<dbReference type="RefSeq" id="WP_129523248.1">
    <property type="nucleotide sequence ID" value="NZ_SDPV01000001.1"/>
</dbReference>
<evidence type="ECO:0000313" key="2">
    <source>
        <dbReference type="Proteomes" id="UP000293623"/>
    </source>
</evidence>
<dbReference type="AlphaFoldDB" id="A0A4Q2KR32"/>
<dbReference type="PANTHER" id="PTHR45947:SF3">
    <property type="entry name" value="SULFOQUINOVOSYL TRANSFERASE SQD2"/>
    <property type="match status" value="1"/>
</dbReference>
<comment type="caution">
    <text evidence="1">The sequence shown here is derived from an EMBL/GenBank/DDBJ whole genome shotgun (WGS) entry which is preliminary data.</text>
</comment>
<sequence length="410" mass="44265">MPGEILFLAHRVPFPPDRGDKIRSHHLLKRLAEIAPVHVGCLAETDGDMAQESELAEIARSHFLARRAKPLPLAGIEALARGLPVSLTAFDHAGLRRWVAATLAERPIGTVFVFSGQMGQYVPADFGGRVVVDLCDVDSAKFEAYGKQGGPRAWIDRREGRLLAREEERLAHRAHCTLFVSKAEAALFRSRLRSPAGVRIEALRNGIDTTTFDPVAVAPHPELAAEPGPHLVFTGQMDYAPNVTAALRTAERLLPAIRRAHPGATFHVVGRAPVPQLRRLDGRNGIRVWGEVPDVRPFLVAADAVLAPLEIARGIQNKVLEAMAMARPVVLSPEAATGIDARDGEHFAVAAHDQALIDRALALLQDATAAATMGVAARRYVVEHQGWAAMLVPLSEIVGARGAEARRDAA</sequence>